<dbReference type="InterPro" id="IPR005670">
    <property type="entry name" value="PstB-like"/>
</dbReference>
<dbReference type="PROSITE" id="PS00211">
    <property type="entry name" value="ABC_TRANSPORTER_1"/>
    <property type="match status" value="1"/>
</dbReference>
<keyword evidence="4" id="KW-0592">Phosphate transport</keyword>
<keyword evidence="6 10" id="KW-0067">ATP-binding</keyword>
<name>A0ABX1F8H4_9PROT</name>
<reference evidence="10 11" key="1">
    <citation type="submission" date="2020-03" db="EMBL/GenBank/DDBJ databases">
        <title>Roseomonas selenitidurans sp. nov. isolated from soil.</title>
        <authorList>
            <person name="Liu H."/>
        </authorList>
    </citation>
    <scope>NUCLEOTIDE SEQUENCE [LARGE SCALE GENOMIC DNA]</scope>
    <source>
        <strain evidence="10 11">JCM 15073</strain>
    </source>
</reference>
<sequence length="265" mass="29578">MLAARAVGEAAAPAHPTKVDIRNLDFFYGPFQALKNVSLSLKDRHVTALIGPSGCGKSTLIRVINRLHDLYPDQRAMGQVLIDGEDILQEGIDLNRLRARIGMTFQRATPFPMSIYENIAFGIRLHHQLPKADMDDRVEAALRGAALWDEVKDILRKSALALSGGQQQRLCVARAIALEPEILLFDEPCSALDPVSTSRIEDLIDELRKRYCILIITHNMQQAARLSDHAGFMYLGELVEFGTAEDIFVRPRDPRTQAYVTGRFG</sequence>
<evidence type="ECO:0000256" key="8">
    <source>
        <dbReference type="ARBA" id="ARBA00023136"/>
    </source>
</evidence>
<evidence type="ECO:0000256" key="5">
    <source>
        <dbReference type="ARBA" id="ARBA00022741"/>
    </source>
</evidence>
<dbReference type="SMART" id="SM00382">
    <property type="entry name" value="AAA"/>
    <property type="match status" value="1"/>
</dbReference>
<evidence type="ECO:0000256" key="1">
    <source>
        <dbReference type="ARBA" id="ARBA00022448"/>
    </source>
</evidence>
<comment type="caution">
    <text evidence="10">The sequence shown here is derived from an EMBL/GenBank/DDBJ whole genome shotgun (WGS) entry which is preliminary data.</text>
</comment>
<dbReference type="InterPro" id="IPR017871">
    <property type="entry name" value="ABC_transporter-like_CS"/>
</dbReference>
<dbReference type="NCBIfam" id="TIGR00972">
    <property type="entry name" value="3a0107s01c2"/>
    <property type="match status" value="1"/>
</dbReference>
<evidence type="ECO:0000313" key="11">
    <source>
        <dbReference type="Proteomes" id="UP000765160"/>
    </source>
</evidence>
<organism evidence="10 11">
    <name type="scientific">Falsiroseomonas frigidaquae</name>
    <dbReference type="NCBI Taxonomy" id="487318"/>
    <lineage>
        <taxon>Bacteria</taxon>
        <taxon>Pseudomonadati</taxon>
        <taxon>Pseudomonadota</taxon>
        <taxon>Alphaproteobacteria</taxon>
        <taxon>Acetobacterales</taxon>
        <taxon>Roseomonadaceae</taxon>
        <taxon>Falsiroseomonas</taxon>
    </lineage>
</organism>
<keyword evidence="7" id="KW-1278">Translocase</keyword>
<dbReference type="InterPro" id="IPR003439">
    <property type="entry name" value="ABC_transporter-like_ATP-bd"/>
</dbReference>
<dbReference type="PROSITE" id="PS50893">
    <property type="entry name" value="ABC_TRANSPORTER_2"/>
    <property type="match status" value="1"/>
</dbReference>
<evidence type="ECO:0000256" key="6">
    <source>
        <dbReference type="ARBA" id="ARBA00022840"/>
    </source>
</evidence>
<dbReference type="SUPFAM" id="SSF52540">
    <property type="entry name" value="P-loop containing nucleoside triphosphate hydrolases"/>
    <property type="match status" value="1"/>
</dbReference>
<keyword evidence="3" id="KW-0997">Cell inner membrane</keyword>
<dbReference type="PANTHER" id="PTHR43423">
    <property type="entry name" value="ABC TRANSPORTER I FAMILY MEMBER 17"/>
    <property type="match status" value="1"/>
</dbReference>
<keyword evidence="5" id="KW-0547">Nucleotide-binding</keyword>
<dbReference type="EMBL" id="JAAVTX010000011">
    <property type="protein sequence ID" value="NKE48608.1"/>
    <property type="molecule type" value="Genomic_DNA"/>
</dbReference>
<dbReference type="CDD" id="cd03260">
    <property type="entry name" value="ABC_PstB_phosphate_transporter"/>
    <property type="match status" value="1"/>
</dbReference>
<proteinExistence type="predicted"/>
<dbReference type="InterPro" id="IPR003593">
    <property type="entry name" value="AAA+_ATPase"/>
</dbReference>
<dbReference type="PANTHER" id="PTHR43423:SF3">
    <property type="entry name" value="PHOSPHATE IMPORT ATP-BINDING PROTEIN PSTB"/>
    <property type="match status" value="1"/>
</dbReference>
<dbReference type="GO" id="GO:0005524">
    <property type="term" value="F:ATP binding"/>
    <property type="evidence" value="ECO:0007669"/>
    <property type="project" value="UniProtKB-KW"/>
</dbReference>
<accession>A0ABX1F8H4</accession>
<keyword evidence="11" id="KW-1185">Reference proteome</keyword>
<dbReference type="Proteomes" id="UP000765160">
    <property type="component" value="Unassembled WGS sequence"/>
</dbReference>
<feature type="domain" description="ABC transporter" evidence="9">
    <location>
        <begin position="19"/>
        <end position="260"/>
    </location>
</feature>
<evidence type="ECO:0000256" key="7">
    <source>
        <dbReference type="ARBA" id="ARBA00022967"/>
    </source>
</evidence>
<dbReference type="InterPro" id="IPR027417">
    <property type="entry name" value="P-loop_NTPase"/>
</dbReference>
<evidence type="ECO:0000256" key="2">
    <source>
        <dbReference type="ARBA" id="ARBA00022475"/>
    </source>
</evidence>
<keyword evidence="1" id="KW-0813">Transport</keyword>
<evidence type="ECO:0000256" key="4">
    <source>
        <dbReference type="ARBA" id="ARBA00022592"/>
    </source>
</evidence>
<evidence type="ECO:0000259" key="9">
    <source>
        <dbReference type="PROSITE" id="PS50893"/>
    </source>
</evidence>
<keyword evidence="8" id="KW-0472">Membrane</keyword>
<evidence type="ECO:0000256" key="3">
    <source>
        <dbReference type="ARBA" id="ARBA00022519"/>
    </source>
</evidence>
<keyword evidence="2" id="KW-1003">Cell membrane</keyword>
<gene>
    <name evidence="10" type="primary">pstB</name>
    <name evidence="10" type="ORF">HB662_27820</name>
</gene>
<dbReference type="Gene3D" id="3.40.50.300">
    <property type="entry name" value="P-loop containing nucleotide triphosphate hydrolases"/>
    <property type="match status" value="1"/>
</dbReference>
<evidence type="ECO:0000313" key="10">
    <source>
        <dbReference type="EMBL" id="NKE48608.1"/>
    </source>
</evidence>
<protein>
    <submittedName>
        <fullName evidence="10">Phosphate ABC transporter ATP-binding protein PstB</fullName>
    </submittedName>
</protein>
<dbReference type="Pfam" id="PF00005">
    <property type="entry name" value="ABC_tran"/>
    <property type="match status" value="1"/>
</dbReference>